<dbReference type="AlphaFoldDB" id="A0A1L8QPW3"/>
<name>A0A1L8QPW3_9ENTE</name>
<evidence type="ECO:0000313" key="1">
    <source>
        <dbReference type="EMBL" id="OJG09529.1"/>
    </source>
</evidence>
<comment type="caution">
    <text evidence="1">The sequence shown here is derived from an EMBL/GenBank/DDBJ whole genome shotgun (WGS) entry which is preliminary data.</text>
</comment>
<proteinExistence type="predicted"/>
<keyword evidence="2" id="KW-1185">Reference proteome</keyword>
<reference evidence="1 2" key="1">
    <citation type="submission" date="2014-12" db="EMBL/GenBank/DDBJ databases">
        <title>Draft genome sequences of 29 type strains of Enterococci.</title>
        <authorList>
            <person name="Zhong Z."/>
            <person name="Sun Z."/>
            <person name="Liu W."/>
            <person name="Zhang W."/>
            <person name="Zhang H."/>
        </authorList>
    </citation>
    <scope>NUCLEOTIDE SEQUENCE [LARGE SCALE GENOMIC DNA]</scope>
    <source>
        <strain evidence="1 2">DSM 17690</strain>
    </source>
</reference>
<accession>A0A1L8QPW3</accession>
<dbReference type="EMBL" id="JXKD01000015">
    <property type="protein sequence ID" value="OJG09529.1"/>
    <property type="molecule type" value="Genomic_DNA"/>
</dbReference>
<dbReference type="STRING" id="328396.RU93_GL000689"/>
<dbReference type="Proteomes" id="UP000182149">
    <property type="component" value="Unassembled WGS sequence"/>
</dbReference>
<gene>
    <name evidence="1" type="ORF">RU93_GL000689</name>
</gene>
<protein>
    <submittedName>
        <fullName evidence="1">Uncharacterized protein</fullName>
    </submittedName>
</protein>
<organism evidence="1 2">
    <name type="scientific">Enterococcus aquimarinus</name>
    <dbReference type="NCBI Taxonomy" id="328396"/>
    <lineage>
        <taxon>Bacteria</taxon>
        <taxon>Bacillati</taxon>
        <taxon>Bacillota</taxon>
        <taxon>Bacilli</taxon>
        <taxon>Lactobacillales</taxon>
        <taxon>Enterococcaceae</taxon>
        <taxon>Enterococcus</taxon>
    </lineage>
</organism>
<evidence type="ECO:0000313" key="2">
    <source>
        <dbReference type="Proteomes" id="UP000182149"/>
    </source>
</evidence>
<sequence length="49" mass="5674">MTGNVGHLFFFIDLVAANPSKKMRTRPDFIGNIRKSYKIPCLKMEFVLQ</sequence>